<gene>
    <name evidence="2" type="ORF">FGK64_16865</name>
</gene>
<accession>A0ABY2X9G4</accession>
<reference evidence="2 3" key="1">
    <citation type="submission" date="2019-05" db="EMBL/GenBank/DDBJ databases">
        <title>Marivita sp. nov. isolated from sea sediment.</title>
        <authorList>
            <person name="Kim W."/>
        </authorList>
    </citation>
    <scope>NUCLEOTIDE SEQUENCE [LARGE SCALE GENOMIC DNA]</scope>
    <source>
        <strain evidence="2 3">CAU 1492</strain>
    </source>
</reference>
<evidence type="ECO:0000313" key="3">
    <source>
        <dbReference type="Proteomes" id="UP001191082"/>
    </source>
</evidence>
<sequence length="223" mass="23964">MSHKATNWLSSLPAEALGNSEFRVLFHLCDCHNPSRGCFPTQEYLKGATGVSNGTLNNALNGLEAKKLIARHRSFDNKTRRQRPTRYLLGFELPKEGEPSPEFGDGPGGDPAPETGDGTGQKPSPKTGDGAVSNFGGEPSPTFGASRLQPAGEEPVKEPVKNHAMGRGFCEKTRKAARFWAERISENGFVSPNAISDEVAACMVAEKLIEATRIADIRGQGAR</sequence>
<dbReference type="RefSeq" id="WP_138864982.1">
    <property type="nucleotide sequence ID" value="NZ_VCPC01000003.1"/>
</dbReference>
<dbReference type="InterPro" id="IPR036388">
    <property type="entry name" value="WH-like_DNA-bd_sf"/>
</dbReference>
<organism evidence="2 3">
    <name type="scientific">Arenibacterium halophilum</name>
    <dbReference type="NCBI Taxonomy" id="2583821"/>
    <lineage>
        <taxon>Bacteria</taxon>
        <taxon>Pseudomonadati</taxon>
        <taxon>Pseudomonadota</taxon>
        <taxon>Alphaproteobacteria</taxon>
        <taxon>Rhodobacterales</taxon>
        <taxon>Paracoccaceae</taxon>
        <taxon>Arenibacterium</taxon>
    </lineage>
</organism>
<name>A0ABY2X9G4_9RHOB</name>
<feature type="region of interest" description="Disordered" evidence="1">
    <location>
        <begin position="74"/>
        <end position="163"/>
    </location>
</feature>
<dbReference type="SUPFAM" id="SSF46785">
    <property type="entry name" value="Winged helix' DNA-binding domain"/>
    <property type="match status" value="1"/>
</dbReference>
<dbReference type="Proteomes" id="UP001191082">
    <property type="component" value="Unassembled WGS sequence"/>
</dbReference>
<comment type="caution">
    <text evidence="2">The sequence shown here is derived from an EMBL/GenBank/DDBJ whole genome shotgun (WGS) entry which is preliminary data.</text>
</comment>
<proteinExistence type="predicted"/>
<dbReference type="Pfam" id="PF13730">
    <property type="entry name" value="HTH_36"/>
    <property type="match status" value="1"/>
</dbReference>
<dbReference type="EMBL" id="VCPC01000003">
    <property type="protein sequence ID" value="TMV11923.1"/>
    <property type="molecule type" value="Genomic_DNA"/>
</dbReference>
<keyword evidence="3" id="KW-1185">Reference proteome</keyword>
<dbReference type="Gene3D" id="1.10.10.10">
    <property type="entry name" value="Winged helix-like DNA-binding domain superfamily/Winged helix DNA-binding domain"/>
    <property type="match status" value="1"/>
</dbReference>
<dbReference type="InterPro" id="IPR036390">
    <property type="entry name" value="WH_DNA-bd_sf"/>
</dbReference>
<evidence type="ECO:0000256" key="1">
    <source>
        <dbReference type="SAM" id="MobiDB-lite"/>
    </source>
</evidence>
<evidence type="ECO:0000313" key="2">
    <source>
        <dbReference type="EMBL" id="TMV11923.1"/>
    </source>
</evidence>
<protein>
    <submittedName>
        <fullName evidence="2">Helix-turn-helix domain-containing protein</fullName>
    </submittedName>
</protein>